<protein>
    <recommendedName>
        <fullName evidence="2">Terminase small subunit</fullName>
    </recommendedName>
</protein>
<dbReference type="Pfam" id="PF03592">
    <property type="entry name" value="Terminase_2"/>
    <property type="match status" value="1"/>
</dbReference>
<name>A0A644SY30_9ZZZZ</name>
<organism evidence="1">
    <name type="scientific">bioreactor metagenome</name>
    <dbReference type="NCBI Taxonomy" id="1076179"/>
    <lineage>
        <taxon>unclassified sequences</taxon>
        <taxon>metagenomes</taxon>
        <taxon>ecological metagenomes</taxon>
    </lineage>
</organism>
<evidence type="ECO:0008006" key="2">
    <source>
        <dbReference type="Google" id="ProtNLM"/>
    </source>
</evidence>
<dbReference type="AlphaFoldDB" id="A0A644SY30"/>
<sequence>MSATPEASRGNFDERAAQFVVEITDPDSPNFGNALGSAVSAMDVTYETAHKQSYKLMRQDRIRNEIERILEERGMGKEHRSSVLIELITQKMTRKTERYNAEGELVEVVKSGPTFSDIIKAVDTLNRMDGTYTDQKKVSDQERDVHRALIKEVMREARDRAKGKKIEEKPNIDVETYVDQHKQC</sequence>
<evidence type="ECO:0000313" key="1">
    <source>
        <dbReference type="EMBL" id="MPL59600.1"/>
    </source>
</evidence>
<reference evidence="1" key="1">
    <citation type="submission" date="2019-08" db="EMBL/GenBank/DDBJ databases">
        <authorList>
            <person name="Kucharzyk K."/>
            <person name="Murdoch R.W."/>
            <person name="Higgins S."/>
            <person name="Loffler F."/>
        </authorList>
    </citation>
    <scope>NUCLEOTIDE SEQUENCE</scope>
</reference>
<dbReference type="EMBL" id="VSSQ01000010">
    <property type="protein sequence ID" value="MPL59600.1"/>
    <property type="molecule type" value="Genomic_DNA"/>
</dbReference>
<gene>
    <name evidence="1" type="ORF">SDC9_05154</name>
</gene>
<dbReference type="InterPro" id="IPR005335">
    <property type="entry name" value="Terminase_ssu"/>
</dbReference>
<proteinExistence type="predicted"/>
<accession>A0A644SY30</accession>
<comment type="caution">
    <text evidence="1">The sequence shown here is derived from an EMBL/GenBank/DDBJ whole genome shotgun (WGS) entry which is preliminary data.</text>
</comment>